<keyword evidence="2" id="KW-0378">Hydrolase</keyword>
<evidence type="ECO:0000313" key="7">
    <source>
        <dbReference type="Proteomes" id="UP000075359"/>
    </source>
</evidence>
<dbReference type="GO" id="GO:0006508">
    <property type="term" value="P:proteolysis"/>
    <property type="evidence" value="ECO:0007669"/>
    <property type="project" value="UniProtKB-KW"/>
</dbReference>
<dbReference type="RefSeq" id="WP_067329949.1">
    <property type="nucleotide sequence ID" value="NZ_LNKT01000012.1"/>
</dbReference>
<dbReference type="AlphaFoldDB" id="A0A151CGS7"/>
<dbReference type="InterPro" id="IPR009003">
    <property type="entry name" value="Peptidase_S1_PA"/>
</dbReference>
<gene>
    <name evidence="6" type="ORF">AS592_07730</name>
</gene>
<feature type="domain" description="Protease Do-like PDZ" evidence="5">
    <location>
        <begin position="341"/>
        <end position="479"/>
    </location>
</feature>
<dbReference type="SUPFAM" id="SSF50156">
    <property type="entry name" value="PDZ domain-like"/>
    <property type="match status" value="1"/>
</dbReference>
<evidence type="ECO:0000256" key="2">
    <source>
        <dbReference type="ARBA" id="ARBA00022801"/>
    </source>
</evidence>
<dbReference type="PRINTS" id="PR00834">
    <property type="entry name" value="PROTEASES2C"/>
</dbReference>
<dbReference type="Gene3D" id="3.20.190.20">
    <property type="match status" value="1"/>
</dbReference>
<evidence type="ECO:0000259" key="5">
    <source>
        <dbReference type="Pfam" id="PF17815"/>
    </source>
</evidence>
<keyword evidence="4" id="KW-0732">Signal</keyword>
<keyword evidence="1 6" id="KW-0645">Protease</keyword>
<dbReference type="Proteomes" id="UP000075359">
    <property type="component" value="Unassembled WGS sequence"/>
</dbReference>
<name>A0A151CGS7_9BACT</name>
<dbReference type="STRING" id="1630136.AS592_07730"/>
<dbReference type="GO" id="GO:0004252">
    <property type="term" value="F:serine-type endopeptidase activity"/>
    <property type="evidence" value="ECO:0007669"/>
    <property type="project" value="InterPro"/>
</dbReference>
<dbReference type="InterPro" id="IPR036034">
    <property type="entry name" value="PDZ_sf"/>
</dbReference>
<organism evidence="6 7">
    <name type="scientific">Sulfurovum riftiae</name>
    <dbReference type="NCBI Taxonomy" id="1630136"/>
    <lineage>
        <taxon>Bacteria</taxon>
        <taxon>Pseudomonadati</taxon>
        <taxon>Campylobacterota</taxon>
        <taxon>Epsilonproteobacteria</taxon>
        <taxon>Campylobacterales</taxon>
        <taxon>Sulfurovaceae</taxon>
        <taxon>Sulfurovum</taxon>
    </lineage>
</organism>
<accession>A0A151CGS7</accession>
<protein>
    <submittedName>
        <fullName evidence="6">Serine protease</fullName>
    </submittedName>
</protein>
<sequence length="487" mass="55042">MSSLKLLFTLLLSTLFLTAHTHQEDITKQAIVKIYTVSKVLNYQEPWNSSMRSSTGSGAIIEGKRILTNAHVVANQTFIEVERYGQRKRYIAKVLFVSHQADLALLEVEDENFFKGVIPLTFGELPSIEQKIVVYGYPMGGSTLSATIGVVSRIEHHRYAHSGEQFLAIQVDAAVNPGNSGGPALSNGKIIGVVMQVISRSQSIGYLVPVIMVKHFLQDIEDGKCDGFADLGLTTQKMENPALRRYYHLDENETGKLVADIVYNSSLNGVVKKGDILTAIDGHKIENDGTIAFRPHEYTDFNYFVDKYQMYQTVKLDIVREGEKMQVDANLTHTADDILLVKTTRYDIMPTYYIYGGYVFSPLTRNLLLSTNRNRLALSYFATQWPTEKKKEVVVLLKVLASDISRGNNNIGMWPIEKINGETFDSFKTFFEKLTAAKGKYVVLEDKDGVRLVIDREETEKKQKEILQKYNIEYDKSEDLRKNSEAQ</sequence>
<evidence type="ECO:0000256" key="3">
    <source>
        <dbReference type="ARBA" id="ARBA00022825"/>
    </source>
</evidence>
<reference evidence="6 7" key="1">
    <citation type="submission" date="2015-11" db="EMBL/GenBank/DDBJ databases">
        <title>Draft genome of Sulfurovum riftiae 1812E, a member of the Epsilonproteobacteria isolated from the tube of the deep-sea hydrothermal vent tubewom Riftia pachyptila.</title>
        <authorList>
            <person name="Vetriani C."/>
            <person name="Giovannelli D."/>
        </authorList>
    </citation>
    <scope>NUCLEOTIDE SEQUENCE [LARGE SCALE GENOMIC DNA]</scope>
    <source>
        <strain evidence="6 7">1812E</strain>
    </source>
</reference>
<feature type="chain" id="PRO_5007578495" evidence="4">
    <location>
        <begin position="22"/>
        <end position="487"/>
    </location>
</feature>
<keyword evidence="7" id="KW-1185">Reference proteome</keyword>
<feature type="signal peptide" evidence="4">
    <location>
        <begin position="1"/>
        <end position="21"/>
    </location>
</feature>
<evidence type="ECO:0000256" key="4">
    <source>
        <dbReference type="SAM" id="SignalP"/>
    </source>
</evidence>
<keyword evidence="3" id="KW-0720">Serine protease</keyword>
<dbReference type="OrthoDB" id="9758917at2"/>
<evidence type="ECO:0000313" key="6">
    <source>
        <dbReference type="EMBL" id="KYJ86707.1"/>
    </source>
</evidence>
<dbReference type="Gene3D" id="2.30.42.10">
    <property type="match status" value="1"/>
</dbReference>
<dbReference type="Pfam" id="PF17815">
    <property type="entry name" value="PDZ_3"/>
    <property type="match status" value="1"/>
</dbReference>
<dbReference type="PANTHER" id="PTHR45980:SF9">
    <property type="entry name" value="PROTEASE DO-LIKE 10, MITOCHONDRIAL-RELATED"/>
    <property type="match status" value="1"/>
</dbReference>
<evidence type="ECO:0000256" key="1">
    <source>
        <dbReference type="ARBA" id="ARBA00022670"/>
    </source>
</evidence>
<dbReference type="Gene3D" id="2.40.10.120">
    <property type="match status" value="1"/>
</dbReference>
<dbReference type="InterPro" id="IPR041517">
    <property type="entry name" value="DEGP_PDZ"/>
</dbReference>
<proteinExistence type="predicted"/>
<dbReference type="SUPFAM" id="SSF50494">
    <property type="entry name" value="Trypsin-like serine proteases"/>
    <property type="match status" value="1"/>
</dbReference>
<dbReference type="Pfam" id="PF13365">
    <property type="entry name" value="Trypsin_2"/>
    <property type="match status" value="1"/>
</dbReference>
<dbReference type="InterPro" id="IPR001940">
    <property type="entry name" value="Peptidase_S1C"/>
</dbReference>
<dbReference type="PANTHER" id="PTHR45980">
    <property type="match status" value="1"/>
</dbReference>
<dbReference type="EMBL" id="LNKT01000012">
    <property type="protein sequence ID" value="KYJ86707.1"/>
    <property type="molecule type" value="Genomic_DNA"/>
</dbReference>
<comment type="caution">
    <text evidence="6">The sequence shown here is derived from an EMBL/GenBank/DDBJ whole genome shotgun (WGS) entry which is preliminary data.</text>
</comment>
<dbReference type="InterPro" id="IPR046449">
    <property type="entry name" value="DEGP_PDZ_sf"/>
</dbReference>